<dbReference type="RefSeq" id="WP_189571870.1">
    <property type="nucleotide sequence ID" value="NZ_BMXV01000001.1"/>
</dbReference>
<keyword evidence="2" id="KW-1185">Reference proteome</keyword>
<dbReference type="InterPro" id="IPR029052">
    <property type="entry name" value="Metallo-depent_PP-like"/>
</dbReference>
<proteinExistence type="predicted"/>
<gene>
    <name evidence="1" type="ORF">GCM10007071_03450</name>
</gene>
<accession>A0ABQ3AN43</accession>
<protein>
    <recommendedName>
        <fullName evidence="3">Calcineurin-like phosphoesterase domain-containing protein</fullName>
    </recommendedName>
</protein>
<comment type="caution">
    <text evidence="1">The sequence shown here is derived from an EMBL/GenBank/DDBJ whole genome shotgun (WGS) entry which is preliminary data.</text>
</comment>
<dbReference type="Gene3D" id="3.60.21.10">
    <property type="match status" value="1"/>
</dbReference>
<evidence type="ECO:0000313" key="2">
    <source>
        <dbReference type="Proteomes" id="UP000601597"/>
    </source>
</evidence>
<dbReference type="Proteomes" id="UP000601597">
    <property type="component" value="Unassembled WGS sequence"/>
</dbReference>
<sequence length="321" mass="34717">MIEGRTCPLHYRYRPGDLVRNPLACDADVLYVVGGLYGNPLALDEVEAMAERERARGQRVQLLFNGDFNWFNADDELFRNINARVLDHGAITGNVEYELARPGDGAGCGCAYPEFVDDGVVERSNRIMARLQSVAANHSDLQDRLAGLPRYRCLLFGGLKVVVLHGDPESLAGWGLSHEVVESQGVEALADWFHETGADVIVSSHTCLPVMRSLTVDGRHRLFLNNGSAGMGNLAGDTAGLAARIAVSPPPEGAFSLPSVLPFSAALVPVHFPLKSWVTLFDRLWPAGSDAALSYRHRILNGTGLTVKQLIHDIGAGGKVI</sequence>
<name>A0ABQ3AN43_9GAMM</name>
<reference evidence="2" key="1">
    <citation type="journal article" date="2019" name="Int. J. Syst. Evol. Microbiol.">
        <title>The Global Catalogue of Microorganisms (GCM) 10K type strain sequencing project: providing services to taxonomists for standard genome sequencing and annotation.</title>
        <authorList>
            <consortium name="The Broad Institute Genomics Platform"/>
            <consortium name="The Broad Institute Genome Sequencing Center for Infectious Disease"/>
            <person name="Wu L."/>
            <person name="Ma J."/>
        </authorList>
    </citation>
    <scope>NUCLEOTIDE SEQUENCE [LARGE SCALE GENOMIC DNA]</scope>
    <source>
        <strain evidence="2">KCTC 22280</strain>
    </source>
</reference>
<dbReference type="SUPFAM" id="SSF56300">
    <property type="entry name" value="Metallo-dependent phosphatases"/>
    <property type="match status" value="1"/>
</dbReference>
<evidence type="ECO:0000313" key="1">
    <source>
        <dbReference type="EMBL" id="GGY60239.1"/>
    </source>
</evidence>
<dbReference type="EMBL" id="BMXV01000001">
    <property type="protein sequence ID" value="GGY60239.1"/>
    <property type="molecule type" value="Genomic_DNA"/>
</dbReference>
<organism evidence="1 2">
    <name type="scientific">Marinobacter zhanjiangensis</name>
    <dbReference type="NCBI Taxonomy" id="578215"/>
    <lineage>
        <taxon>Bacteria</taxon>
        <taxon>Pseudomonadati</taxon>
        <taxon>Pseudomonadota</taxon>
        <taxon>Gammaproteobacteria</taxon>
        <taxon>Pseudomonadales</taxon>
        <taxon>Marinobacteraceae</taxon>
        <taxon>Marinobacter</taxon>
    </lineage>
</organism>
<evidence type="ECO:0008006" key="3">
    <source>
        <dbReference type="Google" id="ProtNLM"/>
    </source>
</evidence>